<keyword evidence="3" id="KW-1185">Reference proteome</keyword>
<comment type="caution">
    <text evidence="2">The sequence shown here is derived from an EMBL/GenBank/DDBJ whole genome shotgun (WGS) entry which is preliminary data.</text>
</comment>
<accession>A0AAV7NX56</accession>
<dbReference type="AlphaFoldDB" id="A0AAV7NX56"/>
<feature type="compositionally biased region" description="Polar residues" evidence="1">
    <location>
        <begin position="13"/>
        <end position="31"/>
    </location>
</feature>
<dbReference type="EMBL" id="JANPWB010000012">
    <property type="protein sequence ID" value="KAJ1120481.1"/>
    <property type="molecule type" value="Genomic_DNA"/>
</dbReference>
<feature type="compositionally biased region" description="Basic and acidic residues" evidence="1">
    <location>
        <begin position="72"/>
        <end position="84"/>
    </location>
</feature>
<dbReference type="Proteomes" id="UP001066276">
    <property type="component" value="Chromosome 8"/>
</dbReference>
<evidence type="ECO:0000313" key="3">
    <source>
        <dbReference type="Proteomes" id="UP001066276"/>
    </source>
</evidence>
<sequence>MGLHASVIAQQRKPAQSPKQSSGPAEVQETSGAGDRRQTPPPRSALCSASRPPCSRPGRGGPGRGQMKRRLERQETHAGYKGKEGTGPPATHWPFYWWVSWKAPEREGPFKMADDDNVSEASLRRRHKGRKRPLTRDGRDHHEQSDLKE</sequence>
<name>A0AAV7NX56_PLEWA</name>
<evidence type="ECO:0000313" key="2">
    <source>
        <dbReference type="EMBL" id="KAJ1120481.1"/>
    </source>
</evidence>
<evidence type="ECO:0000256" key="1">
    <source>
        <dbReference type="SAM" id="MobiDB-lite"/>
    </source>
</evidence>
<feature type="region of interest" description="Disordered" evidence="1">
    <location>
        <begin position="1"/>
        <end position="91"/>
    </location>
</feature>
<protein>
    <submittedName>
        <fullName evidence="2">Uncharacterized protein</fullName>
    </submittedName>
</protein>
<organism evidence="2 3">
    <name type="scientific">Pleurodeles waltl</name>
    <name type="common">Iberian ribbed newt</name>
    <dbReference type="NCBI Taxonomy" id="8319"/>
    <lineage>
        <taxon>Eukaryota</taxon>
        <taxon>Metazoa</taxon>
        <taxon>Chordata</taxon>
        <taxon>Craniata</taxon>
        <taxon>Vertebrata</taxon>
        <taxon>Euteleostomi</taxon>
        <taxon>Amphibia</taxon>
        <taxon>Batrachia</taxon>
        <taxon>Caudata</taxon>
        <taxon>Salamandroidea</taxon>
        <taxon>Salamandridae</taxon>
        <taxon>Pleurodelinae</taxon>
        <taxon>Pleurodeles</taxon>
    </lineage>
</organism>
<feature type="compositionally biased region" description="Basic residues" evidence="1">
    <location>
        <begin position="124"/>
        <end position="133"/>
    </location>
</feature>
<gene>
    <name evidence="2" type="ORF">NDU88_008646</name>
</gene>
<proteinExistence type="predicted"/>
<feature type="compositionally biased region" description="Basic and acidic residues" evidence="1">
    <location>
        <begin position="134"/>
        <end position="149"/>
    </location>
</feature>
<feature type="region of interest" description="Disordered" evidence="1">
    <location>
        <begin position="107"/>
        <end position="149"/>
    </location>
</feature>
<reference evidence="2" key="1">
    <citation type="journal article" date="2022" name="bioRxiv">
        <title>Sequencing and chromosome-scale assembly of the giantPleurodeles waltlgenome.</title>
        <authorList>
            <person name="Brown T."/>
            <person name="Elewa A."/>
            <person name="Iarovenko S."/>
            <person name="Subramanian E."/>
            <person name="Araus A.J."/>
            <person name="Petzold A."/>
            <person name="Susuki M."/>
            <person name="Suzuki K.-i.T."/>
            <person name="Hayashi T."/>
            <person name="Toyoda A."/>
            <person name="Oliveira C."/>
            <person name="Osipova E."/>
            <person name="Leigh N.D."/>
            <person name="Simon A."/>
            <person name="Yun M.H."/>
        </authorList>
    </citation>
    <scope>NUCLEOTIDE SEQUENCE</scope>
    <source>
        <strain evidence="2">20211129_DDA</strain>
        <tissue evidence="2">Liver</tissue>
    </source>
</reference>